<accession>A0ABY8IA36</accession>
<dbReference type="EMBL" id="CP121464">
    <property type="protein sequence ID" value="WFR81805.1"/>
    <property type="molecule type" value="Genomic_DNA"/>
</dbReference>
<protein>
    <submittedName>
        <fullName evidence="1">DUF3396 domain-containing protein</fullName>
    </submittedName>
</protein>
<proteinExistence type="predicted"/>
<keyword evidence="2" id="KW-1185">Reference proteome</keyword>
<dbReference type="Proteomes" id="UP001219584">
    <property type="component" value="Chromosome"/>
</dbReference>
<gene>
    <name evidence="1" type="ORF">P9875_11885</name>
</gene>
<evidence type="ECO:0000313" key="2">
    <source>
        <dbReference type="Proteomes" id="UP001219584"/>
    </source>
</evidence>
<sequence>MSTRDSFLGNDDIEGFVSDLKEWPNSSYGNDHITHNVSPFVSFYFLYDSKHYLDTSLLMVDIHEQFEHLTGNPYLVGTHPDSERPHPYGSKRLPDLREFARKTKKEDYFAFNFTDQKNHISSPATAGYFWKVRDYMNDDAVPSNRTYSSIQFYYRWSWWLENKDAWRKFVLQTAGILDAAQVYSGFAMATPLAYGSRSEVSVWERSLTTHFYGLDIDDYLGMHGELVVGIRPPTWGFLLSDTWREKLDISREQVKLSLHHPSIKIEELSVGLWIELGEEPSLYPVEDGVPALPVLLNKLLKPIRHDHMGLLSGAQWNGDPNERFNDADSLRWMRRFDADSDWPSAELRQRAAKTTGKQ</sequence>
<dbReference type="RefSeq" id="WP_278318476.1">
    <property type="nucleotide sequence ID" value="NZ_CP121464.1"/>
</dbReference>
<dbReference type="Pfam" id="PF11876">
    <property type="entry name" value="TsiV"/>
    <property type="match status" value="1"/>
</dbReference>
<evidence type="ECO:0000313" key="1">
    <source>
        <dbReference type="EMBL" id="WFR81805.1"/>
    </source>
</evidence>
<reference evidence="1 2" key="1">
    <citation type="submission" date="2023-04" db="EMBL/GenBank/DDBJ databases">
        <title>Nanopore sequencing of Janthinobacterium from water.</title>
        <authorList>
            <person name="Ciuchcinski K."/>
            <person name="Rokowska A."/>
            <person name="Dziewit L."/>
        </authorList>
    </citation>
    <scope>NUCLEOTIDE SEQUENCE [LARGE SCALE GENOMIC DNA]</scope>
    <source>
        <strain evidence="1 2">DEMB2</strain>
    </source>
</reference>
<name>A0ABY8IA36_9BURK</name>
<dbReference type="InterPro" id="IPR021815">
    <property type="entry name" value="TsiV"/>
</dbReference>
<organism evidence="1 2">
    <name type="scientific">Janthinobacterium rivuli</name>
    <dbReference type="NCBI Taxonomy" id="2751478"/>
    <lineage>
        <taxon>Bacteria</taxon>
        <taxon>Pseudomonadati</taxon>
        <taxon>Pseudomonadota</taxon>
        <taxon>Betaproteobacteria</taxon>
        <taxon>Burkholderiales</taxon>
        <taxon>Oxalobacteraceae</taxon>
        <taxon>Janthinobacterium</taxon>
    </lineage>
</organism>